<keyword evidence="2" id="KW-1185">Reference proteome</keyword>
<organism evidence="1 2">
    <name type="scientific">Actinomadura barringtoniae</name>
    <dbReference type="NCBI Taxonomy" id="1427535"/>
    <lineage>
        <taxon>Bacteria</taxon>
        <taxon>Bacillati</taxon>
        <taxon>Actinomycetota</taxon>
        <taxon>Actinomycetes</taxon>
        <taxon>Streptosporangiales</taxon>
        <taxon>Thermomonosporaceae</taxon>
        <taxon>Actinomadura</taxon>
    </lineage>
</organism>
<dbReference type="AlphaFoldDB" id="A0A939T8N6"/>
<protein>
    <submittedName>
        <fullName evidence="1">DUF397 domain-containing protein</fullName>
    </submittedName>
</protein>
<comment type="caution">
    <text evidence="1">The sequence shown here is derived from an EMBL/GenBank/DDBJ whole genome shotgun (WGS) entry which is preliminary data.</text>
</comment>
<proteinExistence type="predicted"/>
<reference evidence="1" key="1">
    <citation type="submission" date="2021-03" db="EMBL/GenBank/DDBJ databases">
        <authorList>
            <person name="Kanchanasin P."/>
            <person name="Saeng-In P."/>
            <person name="Phongsopitanun W."/>
            <person name="Yuki M."/>
            <person name="Kudo T."/>
            <person name="Ohkuma M."/>
            <person name="Tanasupawat S."/>
        </authorList>
    </citation>
    <scope>NUCLEOTIDE SEQUENCE</scope>
    <source>
        <strain evidence="1">GKU 128</strain>
    </source>
</reference>
<evidence type="ECO:0000313" key="1">
    <source>
        <dbReference type="EMBL" id="MBO2447100.1"/>
    </source>
</evidence>
<sequence length="48" mass="5228">MRFAQIGAVALSKNDSRDSRDPDGGRLGLRREAFAGLLAWVKRGELGL</sequence>
<dbReference type="Proteomes" id="UP000669179">
    <property type="component" value="Unassembled WGS sequence"/>
</dbReference>
<evidence type="ECO:0000313" key="2">
    <source>
        <dbReference type="Proteomes" id="UP000669179"/>
    </source>
</evidence>
<name>A0A939T8N6_9ACTN</name>
<dbReference type="EMBL" id="JAGEOJ010000003">
    <property type="protein sequence ID" value="MBO2447100.1"/>
    <property type="molecule type" value="Genomic_DNA"/>
</dbReference>
<accession>A0A939T8N6</accession>
<gene>
    <name evidence="1" type="ORF">J4573_08370</name>
</gene>